<proteinExistence type="predicted"/>
<feature type="transmembrane region" description="Helical" evidence="1">
    <location>
        <begin position="41"/>
        <end position="61"/>
    </location>
</feature>
<sequence>MLIAAASNPTFTVSLTSGLAIAAGVLGFIDASLRFRRPGGNALLAILTLLIALLLLVRVLGPVQPWVSTTLQALWLEVALAVVLVLQLVVRSARKSGVLGLTIVAALAAGAAAVVTYLGVG</sequence>
<feature type="transmembrane region" description="Helical" evidence="1">
    <location>
        <begin position="97"/>
        <end position="120"/>
    </location>
</feature>
<name>A0ABW4LHP6_9MICO</name>
<feature type="transmembrane region" description="Helical" evidence="1">
    <location>
        <begin position="12"/>
        <end position="29"/>
    </location>
</feature>
<feature type="transmembrane region" description="Helical" evidence="1">
    <location>
        <begin position="73"/>
        <end position="90"/>
    </location>
</feature>
<keyword evidence="1" id="KW-1133">Transmembrane helix</keyword>
<keyword evidence="1" id="KW-0472">Membrane</keyword>
<dbReference type="Proteomes" id="UP001597347">
    <property type="component" value="Unassembled WGS sequence"/>
</dbReference>
<accession>A0ABW4LHP6</accession>
<keyword evidence="3" id="KW-1185">Reference proteome</keyword>
<gene>
    <name evidence="2" type="ORF">ACFSBI_11870</name>
</gene>
<evidence type="ECO:0000256" key="1">
    <source>
        <dbReference type="SAM" id="Phobius"/>
    </source>
</evidence>
<comment type="caution">
    <text evidence="2">The sequence shown here is derived from an EMBL/GenBank/DDBJ whole genome shotgun (WGS) entry which is preliminary data.</text>
</comment>
<keyword evidence="1" id="KW-0812">Transmembrane</keyword>
<evidence type="ECO:0000313" key="2">
    <source>
        <dbReference type="EMBL" id="MFD1722248.1"/>
    </source>
</evidence>
<organism evidence="2 3">
    <name type="scientific">Amnibacterium endophyticum</name>
    <dbReference type="NCBI Taxonomy" id="2109337"/>
    <lineage>
        <taxon>Bacteria</taxon>
        <taxon>Bacillati</taxon>
        <taxon>Actinomycetota</taxon>
        <taxon>Actinomycetes</taxon>
        <taxon>Micrococcales</taxon>
        <taxon>Microbacteriaceae</taxon>
        <taxon>Amnibacterium</taxon>
    </lineage>
</organism>
<reference evidence="3" key="1">
    <citation type="journal article" date="2019" name="Int. J. Syst. Evol. Microbiol.">
        <title>The Global Catalogue of Microorganisms (GCM) 10K type strain sequencing project: providing services to taxonomists for standard genome sequencing and annotation.</title>
        <authorList>
            <consortium name="The Broad Institute Genomics Platform"/>
            <consortium name="The Broad Institute Genome Sequencing Center for Infectious Disease"/>
            <person name="Wu L."/>
            <person name="Ma J."/>
        </authorList>
    </citation>
    <scope>NUCLEOTIDE SEQUENCE [LARGE SCALE GENOMIC DNA]</scope>
    <source>
        <strain evidence="3">CGMCC 1.12471</strain>
    </source>
</reference>
<dbReference type="RefSeq" id="WP_377935183.1">
    <property type="nucleotide sequence ID" value="NZ_JBHUEA010000018.1"/>
</dbReference>
<evidence type="ECO:0000313" key="3">
    <source>
        <dbReference type="Proteomes" id="UP001597347"/>
    </source>
</evidence>
<protein>
    <submittedName>
        <fullName evidence="2">Uncharacterized protein</fullName>
    </submittedName>
</protein>
<dbReference type="EMBL" id="JBHUEA010000018">
    <property type="protein sequence ID" value="MFD1722248.1"/>
    <property type="molecule type" value="Genomic_DNA"/>
</dbReference>